<dbReference type="InterPro" id="IPR025665">
    <property type="entry name" value="Beta-barrel_OMP_2"/>
</dbReference>
<reference evidence="2 3" key="1">
    <citation type="submission" date="2017-01" db="EMBL/GenBank/DDBJ databases">
        <title>A new Hymenobacter.</title>
        <authorList>
            <person name="Liang Y."/>
            <person name="Feng F."/>
        </authorList>
    </citation>
    <scope>NUCLEOTIDE SEQUENCE [LARGE SCALE GENOMIC DNA]</scope>
    <source>
        <strain evidence="2">MIMBbqt21</strain>
    </source>
</reference>
<dbReference type="Pfam" id="PF13568">
    <property type="entry name" value="OMP_b-brl_2"/>
    <property type="match status" value="1"/>
</dbReference>
<proteinExistence type="predicted"/>
<comment type="caution">
    <text evidence="2">The sequence shown here is derived from an EMBL/GenBank/DDBJ whole genome shotgun (WGS) entry which is preliminary data.</text>
</comment>
<protein>
    <recommendedName>
        <fullName evidence="1">Outer membrane protein beta-barrel domain-containing protein</fullName>
    </recommendedName>
</protein>
<accession>A0A243WIV9</accession>
<evidence type="ECO:0000313" key="2">
    <source>
        <dbReference type="EMBL" id="OUJ75493.1"/>
    </source>
</evidence>
<dbReference type="Proteomes" id="UP000194873">
    <property type="component" value="Unassembled WGS sequence"/>
</dbReference>
<sequence>MAAGRWGGWYAQPEIGYVSTLATPIGISYNLGSLQYAAQRIRHLDARLLAGYQSGPLRLFAGLSLGYHLRNTINNRQFTSSDVQAVADALAAPPARLQAALQAGVGVSLWRLDVNARYEWGLTQYRRTIQFQQQSHYLHQNLQQIILEVGYRFYRKS</sequence>
<feature type="domain" description="Outer membrane protein beta-barrel" evidence="1">
    <location>
        <begin position="9"/>
        <end position="124"/>
    </location>
</feature>
<dbReference type="EMBL" id="MTSE01000002">
    <property type="protein sequence ID" value="OUJ75493.1"/>
    <property type="molecule type" value="Genomic_DNA"/>
</dbReference>
<gene>
    <name evidence="2" type="ORF">BXP70_05635</name>
</gene>
<organism evidence="2 3">
    <name type="scientific">Hymenobacter crusticola</name>
    <dbReference type="NCBI Taxonomy" id="1770526"/>
    <lineage>
        <taxon>Bacteria</taxon>
        <taxon>Pseudomonadati</taxon>
        <taxon>Bacteroidota</taxon>
        <taxon>Cytophagia</taxon>
        <taxon>Cytophagales</taxon>
        <taxon>Hymenobacteraceae</taxon>
        <taxon>Hymenobacter</taxon>
    </lineage>
</organism>
<dbReference type="AlphaFoldDB" id="A0A243WIV9"/>
<evidence type="ECO:0000313" key="3">
    <source>
        <dbReference type="Proteomes" id="UP000194873"/>
    </source>
</evidence>
<evidence type="ECO:0000259" key="1">
    <source>
        <dbReference type="Pfam" id="PF13568"/>
    </source>
</evidence>
<keyword evidence="3" id="KW-1185">Reference proteome</keyword>
<name>A0A243WIV9_9BACT</name>